<dbReference type="OrthoDB" id="9797992at2"/>
<sequence length="459" mass="51136">MAIKRDIAEKLMSGKGNLIGSSFSVIPDGYLGLVENNSGRHLAVVCGEKSEWNKAWKGAEFETADEHKKIKIGIFPLNPNNAALVRRLIGWAAPSSCGVNGISVAFSDWLGVVNSQQPNLFVHKQIKPVLVDYTPEYSNLLQRNFLEAMDTATWSVLSSGYKGGWAANAAGLKTEEEIVKALLYGYSGIGVDCSDKIDCAVEELSVEESEKRFGELDKDFKEAIDKSYLDAEFQVGDVKIKFEEKALHRMVLEFGQAIMFLQNMYKDYLDDTPWDLDFEVDLSRCDKALTPQEHYFLANELKRAAVKFDTLCVNANTFKKEMEENLAYHAGIAKAFDYRMSFADTALAFDDLAAVAKSFHQRVNFKLTHVLWLAALQTIAKTDGTLLKQIAEKAGLQVPEAGELTFEKEAGRAFAAAYDKMLGCEEGKEKLPVREAVEKEIGLYEANLEALVNGFIRRL</sequence>
<protein>
    <submittedName>
        <fullName evidence="1">Tagaturonate epimerase</fullName>
    </submittedName>
</protein>
<dbReference type="Proteomes" id="UP000198943">
    <property type="component" value="Unassembled WGS sequence"/>
</dbReference>
<accession>A0A1G6NEL4</accession>
<dbReference type="RefSeq" id="WP_093730907.1">
    <property type="nucleotide sequence ID" value="NZ_FMYW01000013.1"/>
</dbReference>
<dbReference type="InterPro" id="IPR032586">
    <property type="entry name" value="UxaE"/>
</dbReference>
<gene>
    <name evidence="1" type="ORF">SAMN04487864_11359</name>
</gene>
<evidence type="ECO:0000313" key="1">
    <source>
        <dbReference type="EMBL" id="SDC66309.1"/>
    </source>
</evidence>
<organism evidence="1 2">
    <name type="scientific">Succiniclasticum ruminis</name>
    <dbReference type="NCBI Taxonomy" id="40841"/>
    <lineage>
        <taxon>Bacteria</taxon>
        <taxon>Bacillati</taxon>
        <taxon>Bacillota</taxon>
        <taxon>Negativicutes</taxon>
        <taxon>Acidaminococcales</taxon>
        <taxon>Acidaminococcaceae</taxon>
        <taxon>Succiniclasticum</taxon>
    </lineage>
</organism>
<dbReference type="GO" id="GO:0016853">
    <property type="term" value="F:isomerase activity"/>
    <property type="evidence" value="ECO:0007669"/>
    <property type="project" value="InterPro"/>
</dbReference>
<reference evidence="2" key="1">
    <citation type="submission" date="2016-10" db="EMBL/GenBank/DDBJ databases">
        <authorList>
            <person name="Varghese N."/>
            <person name="Submissions S."/>
        </authorList>
    </citation>
    <scope>NUCLEOTIDE SEQUENCE [LARGE SCALE GENOMIC DNA]</scope>
    <source>
        <strain evidence="2">DSM 11005</strain>
    </source>
</reference>
<dbReference type="EMBL" id="FMYW01000013">
    <property type="protein sequence ID" value="SDC66309.1"/>
    <property type="molecule type" value="Genomic_DNA"/>
</dbReference>
<proteinExistence type="predicted"/>
<evidence type="ECO:0000313" key="2">
    <source>
        <dbReference type="Proteomes" id="UP000198943"/>
    </source>
</evidence>
<dbReference type="Pfam" id="PF16257">
    <property type="entry name" value="UxaE"/>
    <property type="match status" value="1"/>
</dbReference>
<name>A0A1G6NEL4_9FIRM</name>
<dbReference type="AlphaFoldDB" id="A0A1G6NEL4"/>
<keyword evidence="2" id="KW-1185">Reference proteome</keyword>